<keyword evidence="8" id="KW-1185">Reference proteome</keyword>
<dbReference type="Pfam" id="PF07495">
    <property type="entry name" value="Y_Y_Y"/>
    <property type="match status" value="1"/>
</dbReference>
<feature type="transmembrane region" description="Helical" evidence="5">
    <location>
        <begin position="699"/>
        <end position="722"/>
    </location>
</feature>
<dbReference type="Pfam" id="PF02518">
    <property type="entry name" value="HATPase_c"/>
    <property type="match status" value="1"/>
</dbReference>
<evidence type="ECO:0000313" key="7">
    <source>
        <dbReference type="EMBL" id="ELR70873.1"/>
    </source>
</evidence>
<keyword evidence="4" id="KW-0175">Coiled coil</keyword>
<dbReference type="eggNOG" id="COG4251">
    <property type="taxonomic scope" value="Bacteria"/>
</dbReference>
<evidence type="ECO:0000259" key="6">
    <source>
        <dbReference type="PROSITE" id="PS50109"/>
    </source>
</evidence>
<evidence type="ECO:0000256" key="2">
    <source>
        <dbReference type="ARBA" id="ARBA00012438"/>
    </source>
</evidence>
<organism evidence="7 8">
    <name type="scientific">Fulvivirga imtechensis AK7</name>
    <dbReference type="NCBI Taxonomy" id="1237149"/>
    <lineage>
        <taxon>Bacteria</taxon>
        <taxon>Pseudomonadati</taxon>
        <taxon>Bacteroidota</taxon>
        <taxon>Cytophagia</taxon>
        <taxon>Cytophagales</taxon>
        <taxon>Fulvivirgaceae</taxon>
        <taxon>Fulvivirga</taxon>
    </lineage>
</organism>
<dbReference type="PROSITE" id="PS50109">
    <property type="entry name" value="HIS_KIN"/>
    <property type="match status" value="1"/>
</dbReference>
<sequence>MQDDLGVIYAANYDGIINFNGSQWRFLPIKNGLPGLSIAHDKKNRIFVGTLGDFGYLQPTLRGDLHFVTLSQFLPSNVRLTPFWHVIPTQNGVYFSSPSLTVRWTDGKLTYWSPVNNGVFRYGFHVFDNFYTTQRNQGILKIVSDTINVIPHSKSIIEHEIVMIEEHLQNSLLIGTSKNGFYFFSQGDFQDIESNAERFLIENKLLTSDKHIKSNLYALGTINGGIGIVDKELELKRVIDKARGGLITNAVRDVMFDSHDNLWSALNEGISFIELSSPWEYWNNNSKFFGIPTSILRFNNQVYVSSSEGLFLLFNQSLNKIKELDSKIWDLAASQHELIAASQEGVYVIKKKLKIQNFSESTFLSFDDSLLHIGHNNGLSVLEYSEGSWVEKYTINIPNPAYRSVTYDTDNNLWVSAKFNGIYKISNFENPQIVKYDTTYGLPDINEIQIIKKDDRLLFTTTKGFYHFNEKTERFEPDSSIISERLNINNIAEDKFGNYIISVVSEDRTAHVEMLRKEGDEYVRDYIPFRRLPEMEITAIYPDGDKYIWIGGSEGLFRFDRTVKKDYTLPFNTLVSRVSVRDSVIFYGNYYDNTDTTGVPPIILDQPDHFKPELEYKDNNLTFEYAAAFYEAPERTVYSYYLENNEPGWSKWTSDTKKEYNNLSAGTYTFHVKAKNIYDTEGRIASYEFTILPPWYQTVWAYIGFSILGVLFIWFIALLYTFRVRMQRRRLKLIVADRTYEVIQQKKEIERQKDLLQHQYEEICNQRDSIQQKNRELQVAQNETLSANEALQKLNNHLEKEVEKRTKKIKQTLQQLQNKNKELDTFIYRASHDLKGPISRISGLSTLAKMAVPPDADQNFVALIEETANNMKVLISKLTQVHDLNNAQIRKDSVRIADLVASGRHMLSHLEKDGNIEYYLNFSEDLEVSSDKDLLGIIIQNLLENALVFRKPRGVEHQIRIEITVLSEVLTIKIYDTGIGIYPEQIDRVFEMFYKGVNQSIGSGLGLYLVKMTVEKLNGTITVQSKIHEYTEFTVTLPLSDNHAN</sequence>
<dbReference type="SMART" id="SM00387">
    <property type="entry name" value="HATPase_c"/>
    <property type="match status" value="1"/>
</dbReference>
<dbReference type="SUPFAM" id="SSF55874">
    <property type="entry name" value="ATPase domain of HSP90 chaperone/DNA topoisomerase II/histidine kinase"/>
    <property type="match status" value="1"/>
</dbReference>
<proteinExistence type="predicted"/>
<dbReference type="GO" id="GO:0000155">
    <property type="term" value="F:phosphorelay sensor kinase activity"/>
    <property type="evidence" value="ECO:0007669"/>
    <property type="project" value="InterPro"/>
</dbReference>
<dbReference type="CDD" id="cd00082">
    <property type="entry name" value="HisKA"/>
    <property type="match status" value="1"/>
</dbReference>
<evidence type="ECO:0000256" key="4">
    <source>
        <dbReference type="SAM" id="Coils"/>
    </source>
</evidence>
<evidence type="ECO:0000256" key="5">
    <source>
        <dbReference type="SAM" id="Phobius"/>
    </source>
</evidence>
<dbReference type="InterPro" id="IPR036097">
    <property type="entry name" value="HisK_dim/P_sf"/>
</dbReference>
<protein>
    <recommendedName>
        <fullName evidence="2">histidine kinase</fullName>
        <ecNumber evidence="2">2.7.13.3</ecNumber>
    </recommendedName>
</protein>
<dbReference type="Proteomes" id="UP000011135">
    <property type="component" value="Unassembled WGS sequence"/>
</dbReference>
<dbReference type="SUPFAM" id="SSF63829">
    <property type="entry name" value="Calcium-dependent phosphotriesterase"/>
    <property type="match status" value="2"/>
</dbReference>
<name>L8JRQ6_9BACT</name>
<dbReference type="InterPro" id="IPR013783">
    <property type="entry name" value="Ig-like_fold"/>
</dbReference>
<dbReference type="STRING" id="1237149.C900_03308"/>
<comment type="caution">
    <text evidence="7">The sequence shown here is derived from an EMBL/GenBank/DDBJ whole genome shotgun (WGS) entry which is preliminary data.</text>
</comment>
<dbReference type="InterPro" id="IPR036890">
    <property type="entry name" value="HATPase_C_sf"/>
</dbReference>
<dbReference type="InterPro" id="IPR011123">
    <property type="entry name" value="Y_Y_Y"/>
</dbReference>
<evidence type="ECO:0000256" key="1">
    <source>
        <dbReference type="ARBA" id="ARBA00000085"/>
    </source>
</evidence>
<reference evidence="7 8" key="1">
    <citation type="submission" date="2012-12" db="EMBL/GenBank/DDBJ databases">
        <title>Genome assembly of Fulvivirga imtechensis AK7.</title>
        <authorList>
            <person name="Nupur N."/>
            <person name="Khatri I."/>
            <person name="Kumar R."/>
            <person name="Subramanian S."/>
            <person name="Pinnaka A."/>
        </authorList>
    </citation>
    <scope>NUCLEOTIDE SEQUENCE [LARGE SCALE GENOMIC DNA]</scope>
    <source>
        <strain evidence="7 8">AK7</strain>
    </source>
</reference>
<evidence type="ECO:0000256" key="3">
    <source>
        <dbReference type="ARBA" id="ARBA00022553"/>
    </source>
</evidence>
<accession>L8JRQ6</accession>
<dbReference type="SUPFAM" id="SSF47384">
    <property type="entry name" value="Homodimeric domain of signal transducing histidine kinase"/>
    <property type="match status" value="1"/>
</dbReference>
<dbReference type="InterPro" id="IPR003594">
    <property type="entry name" value="HATPase_dom"/>
</dbReference>
<dbReference type="InterPro" id="IPR015943">
    <property type="entry name" value="WD40/YVTN_repeat-like_dom_sf"/>
</dbReference>
<keyword evidence="5" id="KW-0812">Transmembrane</keyword>
<gene>
    <name evidence="7" type="ORF">C900_03308</name>
</gene>
<dbReference type="Gene3D" id="3.30.565.10">
    <property type="entry name" value="Histidine kinase-like ATPase, C-terminal domain"/>
    <property type="match status" value="1"/>
</dbReference>
<dbReference type="Gene3D" id="2.130.10.10">
    <property type="entry name" value="YVTN repeat-like/Quinoprotein amine dehydrogenase"/>
    <property type="match status" value="2"/>
</dbReference>
<dbReference type="InterPro" id="IPR011110">
    <property type="entry name" value="Reg_prop"/>
</dbReference>
<dbReference type="InterPro" id="IPR003661">
    <property type="entry name" value="HisK_dim/P_dom"/>
</dbReference>
<dbReference type="PRINTS" id="PR00344">
    <property type="entry name" value="BCTRLSENSOR"/>
</dbReference>
<dbReference type="EMBL" id="AMZN01000048">
    <property type="protein sequence ID" value="ELR70873.1"/>
    <property type="molecule type" value="Genomic_DNA"/>
</dbReference>
<dbReference type="EC" id="2.7.13.3" evidence="2"/>
<dbReference type="Pfam" id="PF07494">
    <property type="entry name" value="Reg_prop"/>
    <property type="match status" value="1"/>
</dbReference>
<comment type="catalytic activity">
    <reaction evidence="1">
        <text>ATP + protein L-histidine = ADP + protein N-phospho-L-histidine.</text>
        <dbReference type="EC" id="2.7.13.3"/>
    </reaction>
</comment>
<dbReference type="PANTHER" id="PTHR43547">
    <property type="entry name" value="TWO-COMPONENT HISTIDINE KINASE"/>
    <property type="match status" value="1"/>
</dbReference>
<dbReference type="SMART" id="SM00388">
    <property type="entry name" value="HisKA"/>
    <property type="match status" value="1"/>
</dbReference>
<feature type="coiled-coil region" evidence="4">
    <location>
        <begin position="746"/>
        <end position="822"/>
    </location>
</feature>
<dbReference type="InterPro" id="IPR005467">
    <property type="entry name" value="His_kinase_dom"/>
</dbReference>
<feature type="domain" description="Histidine kinase" evidence="6">
    <location>
        <begin position="829"/>
        <end position="1041"/>
    </location>
</feature>
<dbReference type="eggNOG" id="COG3292">
    <property type="taxonomic scope" value="Bacteria"/>
</dbReference>
<dbReference type="Gene3D" id="1.10.287.130">
    <property type="match status" value="1"/>
</dbReference>
<dbReference type="AlphaFoldDB" id="L8JRQ6"/>
<dbReference type="InterPro" id="IPR004358">
    <property type="entry name" value="Sig_transdc_His_kin-like_C"/>
</dbReference>
<dbReference type="Gene3D" id="2.60.40.10">
    <property type="entry name" value="Immunoglobulins"/>
    <property type="match status" value="1"/>
</dbReference>
<dbReference type="PANTHER" id="PTHR43547:SF2">
    <property type="entry name" value="HYBRID SIGNAL TRANSDUCTION HISTIDINE KINASE C"/>
    <property type="match status" value="1"/>
</dbReference>
<keyword evidence="5" id="KW-0472">Membrane</keyword>
<keyword evidence="5" id="KW-1133">Transmembrane helix</keyword>
<keyword evidence="3" id="KW-0597">Phosphoprotein</keyword>
<evidence type="ECO:0000313" key="8">
    <source>
        <dbReference type="Proteomes" id="UP000011135"/>
    </source>
</evidence>
<dbReference type="RefSeq" id="WP_009580672.1">
    <property type="nucleotide sequence ID" value="NZ_AMZN01000048.1"/>
</dbReference>